<evidence type="ECO:0000259" key="1">
    <source>
        <dbReference type="Pfam" id="PF13538"/>
    </source>
</evidence>
<dbReference type="Gene3D" id="3.40.50.300">
    <property type="entry name" value="P-loop containing nucleotide triphosphate hydrolases"/>
    <property type="match status" value="2"/>
</dbReference>
<dbReference type="Pfam" id="PF13538">
    <property type="entry name" value="UvrD_C_2"/>
    <property type="match status" value="1"/>
</dbReference>
<organism evidence="2 3">
    <name type="scientific">Ruthenibacterium intestinale</name>
    <dbReference type="NCBI Taxonomy" id="3133163"/>
    <lineage>
        <taxon>Bacteria</taxon>
        <taxon>Bacillati</taxon>
        <taxon>Bacillota</taxon>
        <taxon>Clostridia</taxon>
        <taxon>Eubacteriales</taxon>
        <taxon>Oscillospiraceae</taxon>
        <taxon>Ruthenibacterium</taxon>
    </lineage>
</organism>
<keyword evidence="3" id="KW-1185">Reference proteome</keyword>
<dbReference type="InterPro" id="IPR027417">
    <property type="entry name" value="P-loop_NTPase"/>
</dbReference>
<proteinExistence type="predicted"/>
<feature type="domain" description="UvrD-like helicase C-terminal" evidence="1">
    <location>
        <begin position="315"/>
        <end position="363"/>
    </location>
</feature>
<dbReference type="EMBL" id="JBBMFA010000022">
    <property type="protein sequence ID" value="MEQ2518932.1"/>
    <property type="molecule type" value="Genomic_DNA"/>
</dbReference>
<gene>
    <name evidence="2" type="ORF">WMO24_00520</name>
</gene>
<dbReference type="InterPro" id="IPR027785">
    <property type="entry name" value="UvrD-like_helicase_C"/>
</dbReference>
<keyword evidence="2" id="KW-0067">ATP-binding</keyword>
<name>A0ABV1GAS7_9FIRM</name>
<evidence type="ECO:0000313" key="2">
    <source>
        <dbReference type="EMBL" id="MEQ2518932.1"/>
    </source>
</evidence>
<reference evidence="2 3" key="1">
    <citation type="submission" date="2024-03" db="EMBL/GenBank/DDBJ databases">
        <title>Human intestinal bacterial collection.</title>
        <authorList>
            <person name="Pauvert C."/>
            <person name="Hitch T.C.A."/>
            <person name="Clavel T."/>
        </authorList>
    </citation>
    <scope>NUCLEOTIDE SEQUENCE [LARGE SCALE GENOMIC DNA]</scope>
    <source>
        <strain evidence="2 3">CLA-JM-H11</strain>
    </source>
</reference>
<accession>A0ABV1GAS7</accession>
<dbReference type="PANTHER" id="PTHR11070">
    <property type="entry name" value="UVRD / RECB / PCRA DNA HELICASE FAMILY MEMBER"/>
    <property type="match status" value="1"/>
</dbReference>
<keyword evidence="2" id="KW-0547">Nucleotide-binding</keyword>
<dbReference type="SUPFAM" id="SSF52540">
    <property type="entry name" value="P-loop containing nucleoside triphosphate hydrolases"/>
    <property type="match status" value="1"/>
</dbReference>
<dbReference type="GO" id="GO:0005524">
    <property type="term" value="F:ATP binding"/>
    <property type="evidence" value="ECO:0007669"/>
    <property type="project" value="UniProtKB-KW"/>
</dbReference>
<comment type="caution">
    <text evidence="2">The sequence shown here is derived from an EMBL/GenBank/DDBJ whole genome shotgun (WGS) entry which is preliminary data.</text>
</comment>
<dbReference type="PANTHER" id="PTHR11070:SF2">
    <property type="entry name" value="ATP-DEPENDENT DNA HELICASE SRS2"/>
    <property type="match status" value="1"/>
</dbReference>
<evidence type="ECO:0000313" key="3">
    <source>
        <dbReference type="Proteomes" id="UP001477672"/>
    </source>
</evidence>
<dbReference type="InterPro" id="IPR000212">
    <property type="entry name" value="DNA_helicase_UvrD/REP"/>
</dbReference>
<dbReference type="Proteomes" id="UP001477672">
    <property type="component" value="Unassembled WGS sequence"/>
</dbReference>
<protein>
    <submittedName>
        <fullName evidence="2">ATP-binding domain-containing protein</fullName>
    </submittedName>
</protein>
<sequence>MRKVEPSEEMTSKVLDTLAPEFGVVQTMRSRTLAAKALFRRMTTEQMYLLDYLEEQEEAAIHGVAGTGKTVLAIQKAKNLAQTDRVLFLCFNRFLKTHLEETCPDSTNISFFTLDGLVGAFTGAFTRSPDERTDTISEFLMDWDEYELPFKHIVVDEGQDFADIHLQLLHDIAQAHHGNFYVFYDRNQFVQGLRYPEWLDKMDCRLVLSRNCRNTKEIAITSTRPIGIDENRIRMRRESAVGGTIKPNLFFAEDKSILKEYLCRLIRKYISAGLAGTDIVVLSMKPEGKSILTEDDFRLSGGYMLTKDKNSNGILFTTVRKFKGLEAMAVICIDIDSETFENDRKRNIFYVGTSRAMSYLNLITTASPEELAATITGNDNYLKRPQAIKAIRDSLRVKIASENDL</sequence>